<accession>A0A8H2JJM2</accession>
<evidence type="ECO:0000259" key="9">
    <source>
        <dbReference type="PROSITE" id="PS50839"/>
    </source>
</evidence>
<reference evidence="10 11" key="1">
    <citation type="submission" date="2019-05" db="EMBL/GenBank/DDBJ databases">
        <title>Colwellia ponticola sp. nov., isolated from seawater.</title>
        <authorList>
            <person name="Yoon J.-H."/>
        </authorList>
    </citation>
    <scope>NUCLEOTIDE SEQUENCE [LARGE SCALE GENOMIC DNA]</scope>
    <source>
        <strain evidence="10 11">OISW-25</strain>
    </source>
</reference>
<dbReference type="EMBL" id="SZVP01000019">
    <property type="protein sequence ID" value="TMM41986.1"/>
    <property type="molecule type" value="Genomic_DNA"/>
</dbReference>
<dbReference type="OrthoDB" id="6218800at2"/>
<dbReference type="GO" id="GO:0016020">
    <property type="term" value="C:membrane"/>
    <property type="evidence" value="ECO:0007669"/>
    <property type="project" value="UniProtKB-SubCell"/>
</dbReference>
<evidence type="ECO:0000256" key="2">
    <source>
        <dbReference type="ARBA" id="ARBA00004370"/>
    </source>
</evidence>
<feature type="transmembrane region" description="Helical" evidence="8">
    <location>
        <begin position="39"/>
        <end position="65"/>
    </location>
</feature>
<proteinExistence type="predicted"/>
<dbReference type="GO" id="GO:0000155">
    <property type="term" value="F:phosphorelay sensor kinase activity"/>
    <property type="evidence" value="ECO:0007669"/>
    <property type="project" value="InterPro"/>
</dbReference>
<feature type="transmembrane region" description="Helical" evidence="8">
    <location>
        <begin position="491"/>
        <end position="517"/>
    </location>
</feature>
<feature type="transmembrane region" description="Helical" evidence="8">
    <location>
        <begin position="150"/>
        <end position="175"/>
    </location>
</feature>
<dbReference type="PANTHER" id="PTHR45339">
    <property type="entry name" value="HYBRID SIGNAL TRANSDUCTION HISTIDINE KINASE J"/>
    <property type="match status" value="1"/>
</dbReference>
<comment type="catalytic activity">
    <reaction evidence="1">
        <text>ATP + protein L-histidine = ADP + protein N-phospho-L-histidine.</text>
        <dbReference type="EC" id="2.7.13.3"/>
    </reaction>
</comment>
<evidence type="ECO:0000256" key="5">
    <source>
        <dbReference type="ARBA" id="ARBA00022692"/>
    </source>
</evidence>
<keyword evidence="11" id="KW-1185">Reference proteome</keyword>
<dbReference type="EC" id="2.7.13.3" evidence="3"/>
<dbReference type="SUPFAM" id="SSF47384">
    <property type="entry name" value="Homodimeric domain of signal transducing histidine kinase"/>
    <property type="match status" value="1"/>
</dbReference>
<dbReference type="Gene3D" id="3.30.450.350">
    <property type="entry name" value="CHASE domain"/>
    <property type="match status" value="1"/>
</dbReference>
<dbReference type="Gene3D" id="1.10.287.130">
    <property type="match status" value="1"/>
</dbReference>
<evidence type="ECO:0000256" key="1">
    <source>
        <dbReference type="ARBA" id="ARBA00000085"/>
    </source>
</evidence>
<dbReference type="RefSeq" id="WP_138624344.1">
    <property type="nucleotide sequence ID" value="NZ_SZVP01000019.1"/>
</dbReference>
<organism evidence="10 11">
    <name type="scientific">Colwellia ponticola</name>
    <dbReference type="NCBI Taxonomy" id="2304625"/>
    <lineage>
        <taxon>Bacteria</taxon>
        <taxon>Pseudomonadati</taxon>
        <taxon>Pseudomonadota</taxon>
        <taxon>Gammaproteobacteria</taxon>
        <taxon>Alteromonadales</taxon>
        <taxon>Colwelliaceae</taxon>
        <taxon>Colwellia</taxon>
    </lineage>
</organism>
<keyword evidence="7 8" id="KW-0472">Membrane</keyword>
<dbReference type="PROSITE" id="PS50839">
    <property type="entry name" value="CHASE"/>
    <property type="match status" value="1"/>
</dbReference>
<gene>
    <name evidence="10" type="ORF">FCS21_14915</name>
</gene>
<evidence type="ECO:0000256" key="4">
    <source>
        <dbReference type="ARBA" id="ARBA00022553"/>
    </source>
</evidence>
<keyword evidence="6 8" id="KW-1133">Transmembrane helix</keyword>
<dbReference type="AlphaFoldDB" id="A0A8H2JJM2"/>
<evidence type="ECO:0000256" key="7">
    <source>
        <dbReference type="ARBA" id="ARBA00023136"/>
    </source>
</evidence>
<keyword evidence="5 8" id="KW-0812">Transmembrane</keyword>
<dbReference type="InterPro" id="IPR003661">
    <property type="entry name" value="HisK_dim/P_dom"/>
</dbReference>
<evidence type="ECO:0000256" key="8">
    <source>
        <dbReference type="SAM" id="Phobius"/>
    </source>
</evidence>
<dbReference type="InterPro" id="IPR006189">
    <property type="entry name" value="CHASE_dom"/>
</dbReference>
<feature type="transmembrane region" description="Helical" evidence="8">
    <location>
        <begin position="6"/>
        <end position="27"/>
    </location>
</feature>
<protein>
    <recommendedName>
        <fullName evidence="3">histidine kinase</fullName>
        <ecNumber evidence="3">2.7.13.3</ecNumber>
    </recommendedName>
</protein>
<dbReference type="Proteomes" id="UP000307702">
    <property type="component" value="Unassembled WGS sequence"/>
</dbReference>
<feature type="transmembrane region" description="Helical" evidence="8">
    <location>
        <begin position="115"/>
        <end position="138"/>
    </location>
</feature>
<evidence type="ECO:0000256" key="6">
    <source>
        <dbReference type="ARBA" id="ARBA00022989"/>
    </source>
</evidence>
<sequence length="781" mass="87882">MMQRHLSHFFISALLFIVTSFGTVLLITPQSLVSFVGPCAALLSGLLLVWRLVPLIVVVIISPILAFSFDYYLHLDANFTVMTIAVLAIVLQACWTKQLVFRFIHYKKWLSSRKYLFFFLLRIGPIASLVSASSVLVISILDSRVTQGDFLYTFISTWSASMLMAVFFIPLLLLFNNAEQLKLTKRFFIGFTSLLGGLAVFLLLKSSQYQQQQYRQVLFEQATLEIERLIMAEVNAVVTNVTSLAALFKANDTVSLTEFTQFSDNIFKQDSSVRALEWAPIVPLSERATFEKNSSTVLKKDFSIKDKLANGTMVVAPPRPQYAPLYYLYPQAINEAALGVDFYGEFKHSFPLQAFNNEEIMASAPVILAQDKVAIPAILFRQAIFSIPEKQSAAELIAQRKLSLITKEKLLGLVIAVVQFDRFFEQLAQEKSAKVNIFIQDITADEPITLFGQLLPSVNRHVDTLTLSVFSRLWQVNIAEKEPWFSQTKSWQAWAVLLGGTFGAVLFQMLLLMMAAYSSELGEQVHSKTRNLILAREKSEKKSLAQSYFLKTLNTELRVPLLAIRAFVEQLKERGIHNKEVTGISHASSNLALLLDTMLDVSNIESGKVTAKNDCFDFYRFLQRTESVLKASNEYEGRSIYFLIDDSVPHYLNSDQLYIQKLIYALIESAHQLLKTNKLRLSIKLHQHKPAEASLFFTLSEQNPVTTALSTNVYRRQTNNKLIIDSTAFSLATHYSQLLRGDTNLATLSSGAGVLNSSIRVNILSSTEQIAAQDTAFDLKS</sequence>
<keyword evidence="4" id="KW-0597">Phosphoprotein</keyword>
<evidence type="ECO:0000313" key="11">
    <source>
        <dbReference type="Proteomes" id="UP000307702"/>
    </source>
</evidence>
<dbReference type="InterPro" id="IPR042240">
    <property type="entry name" value="CHASE_sf"/>
</dbReference>
<feature type="transmembrane region" description="Helical" evidence="8">
    <location>
        <begin position="77"/>
        <end position="95"/>
    </location>
</feature>
<comment type="caution">
    <text evidence="10">The sequence shown here is derived from an EMBL/GenBank/DDBJ whole genome shotgun (WGS) entry which is preliminary data.</text>
</comment>
<dbReference type="SMART" id="SM00388">
    <property type="entry name" value="HisKA"/>
    <property type="match status" value="1"/>
</dbReference>
<keyword evidence="10" id="KW-0418">Kinase</keyword>
<keyword evidence="10" id="KW-0808">Transferase</keyword>
<comment type="subcellular location">
    <subcellularLocation>
        <location evidence="2">Membrane</location>
    </subcellularLocation>
</comment>
<feature type="transmembrane region" description="Helical" evidence="8">
    <location>
        <begin position="187"/>
        <end position="204"/>
    </location>
</feature>
<dbReference type="PANTHER" id="PTHR45339:SF5">
    <property type="entry name" value="HISTIDINE KINASE"/>
    <property type="match status" value="1"/>
</dbReference>
<feature type="domain" description="CHASE" evidence="9">
    <location>
        <begin position="250"/>
        <end position="429"/>
    </location>
</feature>
<evidence type="ECO:0000256" key="3">
    <source>
        <dbReference type="ARBA" id="ARBA00012438"/>
    </source>
</evidence>
<dbReference type="Pfam" id="PF03924">
    <property type="entry name" value="CHASE"/>
    <property type="match status" value="1"/>
</dbReference>
<name>A0A8H2JJM2_9GAMM</name>
<dbReference type="InterPro" id="IPR036097">
    <property type="entry name" value="HisK_dim/P_sf"/>
</dbReference>
<dbReference type="SMART" id="SM01079">
    <property type="entry name" value="CHASE"/>
    <property type="match status" value="1"/>
</dbReference>
<evidence type="ECO:0000313" key="10">
    <source>
        <dbReference type="EMBL" id="TMM41986.1"/>
    </source>
</evidence>